<proteinExistence type="predicted"/>
<evidence type="ECO:0000313" key="2">
    <source>
        <dbReference type="EMBL" id="PXF46538.1"/>
    </source>
</evidence>
<comment type="caution">
    <text evidence="2">The sequence shown here is derived from an EMBL/GenBank/DDBJ whole genome shotgun (WGS) entry which is preliminary data.</text>
</comment>
<dbReference type="Proteomes" id="UP000247409">
    <property type="component" value="Unassembled WGS sequence"/>
</dbReference>
<feature type="region of interest" description="Disordered" evidence="1">
    <location>
        <begin position="53"/>
        <end position="84"/>
    </location>
</feature>
<sequence length="167" mass="19084">MLTNTLFITPWVPCLLRISKISSLRLEGFREHRLNFRCRTASRILLTSCASAVSPSSDPFRSNFAPPKSDPLPPLPEELRPQREMPPRYDPHALEQVLYQWWESAGLENRDLFGIVSDIAVQALSESREDFNFFDFKVTPFASGKLIREAYDTSDAFFGRKQTLAVS</sequence>
<keyword evidence="3" id="KW-1185">Reference proteome</keyword>
<accession>A0A2V3IWM2</accession>
<gene>
    <name evidence="2" type="ORF">BWQ96_03666</name>
</gene>
<protein>
    <submittedName>
        <fullName evidence="2">Uncharacterized protein</fullName>
    </submittedName>
</protein>
<evidence type="ECO:0000256" key="1">
    <source>
        <dbReference type="SAM" id="MobiDB-lite"/>
    </source>
</evidence>
<evidence type="ECO:0000313" key="3">
    <source>
        <dbReference type="Proteomes" id="UP000247409"/>
    </source>
</evidence>
<organism evidence="2 3">
    <name type="scientific">Gracilariopsis chorda</name>
    <dbReference type="NCBI Taxonomy" id="448386"/>
    <lineage>
        <taxon>Eukaryota</taxon>
        <taxon>Rhodophyta</taxon>
        <taxon>Florideophyceae</taxon>
        <taxon>Rhodymeniophycidae</taxon>
        <taxon>Gracilariales</taxon>
        <taxon>Gracilariaceae</taxon>
        <taxon>Gracilariopsis</taxon>
    </lineage>
</organism>
<dbReference type="AlphaFoldDB" id="A0A2V3IWM2"/>
<reference evidence="2 3" key="1">
    <citation type="journal article" date="2018" name="Mol. Biol. Evol.">
        <title>Analysis of the draft genome of the red seaweed Gracilariopsis chorda provides insights into genome size evolution in Rhodophyta.</title>
        <authorList>
            <person name="Lee J."/>
            <person name="Yang E.C."/>
            <person name="Graf L."/>
            <person name="Yang J.H."/>
            <person name="Qiu H."/>
            <person name="Zel Zion U."/>
            <person name="Chan C.X."/>
            <person name="Stephens T.G."/>
            <person name="Weber A.P.M."/>
            <person name="Boo G.H."/>
            <person name="Boo S.M."/>
            <person name="Kim K.M."/>
            <person name="Shin Y."/>
            <person name="Jung M."/>
            <person name="Lee S.J."/>
            <person name="Yim H.S."/>
            <person name="Lee J.H."/>
            <person name="Bhattacharya D."/>
            <person name="Yoon H.S."/>
        </authorList>
    </citation>
    <scope>NUCLEOTIDE SEQUENCE [LARGE SCALE GENOMIC DNA]</scope>
    <source>
        <strain evidence="2 3">SKKU-2015</strain>
        <tissue evidence="2">Whole body</tissue>
    </source>
</reference>
<dbReference type="EMBL" id="NBIV01000036">
    <property type="protein sequence ID" value="PXF46538.1"/>
    <property type="molecule type" value="Genomic_DNA"/>
</dbReference>
<name>A0A2V3IWM2_9FLOR</name>